<evidence type="ECO:0000313" key="17">
    <source>
        <dbReference type="Proteomes" id="UP000053257"/>
    </source>
</evidence>
<dbReference type="InterPro" id="IPR045076">
    <property type="entry name" value="MutS"/>
</dbReference>
<dbReference type="SUPFAM" id="SSF48334">
    <property type="entry name" value="DNA repair protein MutS, domain III"/>
    <property type="match status" value="1"/>
</dbReference>
<dbReference type="Pfam" id="PF00488">
    <property type="entry name" value="MutS_V"/>
    <property type="match status" value="1"/>
</dbReference>
<comment type="subcellular location">
    <subcellularLocation>
        <location evidence="1">Nucleus</location>
    </subcellularLocation>
</comment>
<keyword evidence="6" id="KW-0067">ATP-binding</keyword>
<dbReference type="InterPro" id="IPR036678">
    <property type="entry name" value="MutS_con_dom_sf"/>
</dbReference>
<evidence type="ECO:0000256" key="10">
    <source>
        <dbReference type="ARBA" id="ARBA00025373"/>
    </source>
</evidence>
<keyword evidence="9" id="KW-0539">Nucleus</keyword>
<dbReference type="AlphaFoldDB" id="A0A0C3S940"/>
<dbReference type="EMBL" id="KN840487">
    <property type="protein sequence ID" value="KIP07972.1"/>
    <property type="molecule type" value="Genomic_DNA"/>
</dbReference>
<dbReference type="PANTHER" id="PTHR11361">
    <property type="entry name" value="DNA MISMATCH REPAIR PROTEIN MUTS FAMILY MEMBER"/>
    <property type="match status" value="1"/>
</dbReference>
<dbReference type="Gene3D" id="3.40.1170.10">
    <property type="entry name" value="DNA repair protein MutS, domain I"/>
    <property type="match status" value="1"/>
</dbReference>
<dbReference type="HOGENOM" id="CLU_002472_0_2_1"/>
<dbReference type="Pfam" id="PF05190">
    <property type="entry name" value="MutS_IV"/>
    <property type="match status" value="1"/>
</dbReference>
<keyword evidence="17" id="KW-1185">Reference proteome</keyword>
<sequence>EEEAGEDSQENLSIDFEELVSQYTNPSKGNGVKGKKKASASSSKSQSTGRGSAKKAVEIGPSGMPYTPLELQVLELKRNNPGTLLMFEVGYKMKFYGEDAQLAAKHLAIVCYPKRNFHQASIPVHRLEVHLKKLLSQGLKVGIVEQTETAALKKAGDNRNDVFGRKMTRLYTAATYVDQLDSVDALDPMSVPPLTCLVESPSGGLGTDEKVKVSLISVCASTGDVMWDHFEGKLVHIAPAELLLPDTGLSGPTEKMLKHFVIHSHTEYKIRTERFKSVMAYTDAFNYVTHFYSDDHQAENIRASQSFKSGQLIATIASFPKDVVVALAHLVKYLSTFDVADALLETQFFSRFTERTHMLLNGNTLTNLEIYRNETDFTKKGSLLWVLDHATTKFGTRMLKDWIGRPLTDKIVLTARTDAIDEILTTPSPSLTVLRQALRGLPDLARGLCRIQYGKCTPQELALLLSAFNKLGTAFDRLPANTAAFDSSLLNDIVAALPRLREPMQSLLGAVNLKMAKEGRKDAMWTDLNKYPDLDEIMMGIEVTESELKDELGKVRKELRRPALQYSTVAGEEYLLEIRKADLPEVPPDWRLISSTRTVRRLRTPGIITKLEERAQLKEALEESANRAYRSFLGEISQNHYAVLRDAVNKLAVADCLCSLALVAVQEGYVRPEFVNDRDEAQGGRTPLEIVEGRHPMIEKLRDEPFVPNTVCMHPQGHKVITGPNMGGKSSVVRMIALCAIMAQIGSYVPAESMKLGMLDGILIRMGASDELARGRSTFMVELQETSDIMQLASARSLVILDELGRGTSTFDGMAIASAVLQHLIENVKCKTLFITHYPEVALDLARRFPNDVQNMHMSYTEDTRIDGTRQVTFLYRLSDGLAENSFGVECARLAGVAENILQKAQAQALTMETLISERKRRNR</sequence>
<gene>
    <name evidence="16" type="ORF">PHLGIDRAFT_510551</name>
</gene>
<evidence type="ECO:0000256" key="13">
    <source>
        <dbReference type="ARBA" id="ARBA00073774"/>
    </source>
</evidence>
<dbReference type="GO" id="GO:0140664">
    <property type="term" value="F:ATP-dependent DNA damage sensor activity"/>
    <property type="evidence" value="ECO:0007669"/>
    <property type="project" value="InterPro"/>
</dbReference>
<comment type="subunit">
    <text evidence="11">Heterodimer consisting of MSH2-MSH3 (MutS beta). Forms a ternary complex with MutL alpha (MLH1-PMS1).</text>
</comment>
<feature type="non-terminal residue" evidence="16">
    <location>
        <position position="1"/>
    </location>
</feature>
<dbReference type="GO" id="GO:0006312">
    <property type="term" value="P:mitotic recombination"/>
    <property type="evidence" value="ECO:0007669"/>
    <property type="project" value="TreeGrafter"/>
</dbReference>
<dbReference type="InterPro" id="IPR007861">
    <property type="entry name" value="DNA_mismatch_repair_MutS_clamp"/>
</dbReference>
<dbReference type="InterPro" id="IPR000432">
    <property type="entry name" value="DNA_mismatch_repair_MutS_C"/>
</dbReference>
<dbReference type="SUPFAM" id="SSF55271">
    <property type="entry name" value="DNA repair protein MutS, domain I"/>
    <property type="match status" value="1"/>
</dbReference>
<keyword evidence="4" id="KW-0547">Nucleotide-binding</keyword>
<dbReference type="GO" id="GO:0030983">
    <property type="term" value="F:mismatched DNA binding"/>
    <property type="evidence" value="ECO:0007669"/>
    <property type="project" value="InterPro"/>
</dbReference>
<keyword evidence="7" id="KW-0238">DNA-binding</keyword>
<evidence type="ECO:0000256" key="7">
    <source>
        <dbReference type="ARBA" id="ARBA00023125"/>
    </source>
</evidence>
<dbReference type="Gene3D" id="3.30.420.110">
    <property type="entry name" value="MutS, connector domain"/>
    <property type="match status" value="1"/>
</dbReference>
<dbReference type="SUPFAM" id="SSF52540">
    <property type="entry name" value="P-loop containing nucleoside triphosphate hydrolases"/>
    <property type="match status" value="1"/>
</dbReference>
<evidence type="ECO:0000256" key="4">
    <source>
        <dbReference type="ARBA" id="ARBA00022741"/>
    </source>
</evidence>
<dbReference type="InterPro" id="IPR007696">
    <property type="entry name" value="DNA_mismatch_repair_MutS_core"/>
</dbReference>
<feature type="region of interest" description="Disordered" evidence="14">
    <location>
        <begin position="1"/>
        <end position="61"/>
    </location>
</feature>
<dbReference type="GO" id="GO:0005634">
    <property type="term" value="C:nucleus"/>
    <property type="evidence" value="ECO:0007669"/>
    <property type="project" value="UniProtKB-SubCell"/>
</dbReference>
<evidence type="ECO:0000259" key="15">
    <source>
        <dbReference type="PROSITE" id="PS00486"/>
    </source>
</evidence>
<evidence type="ECO:0000256" key="9">
    <source>
        <dbReference type="ARBA" id="ARBA00023242"/>
    </source>
</evidence>
<evidence type="ECO:0000256" key="2">
    <source>
        <dbReference type="ARBA" id="ARBA00007094"/>
    </source>
</evidence>
<proteinExistence type="inferred from homology"/>
<comment type="function">
    <text evidence="10">Component of the post-replicative DNA mismatch repair system (MMR). Heterodimerizes with MSH2 to form MutS beta, which binds to DNA mismatches thereby initiating DNA repair. MSH3 provides substrate-binding and substrate specificity to the complex. When bound, the MutS beta heterodimer bends the DNA helix and shields approximately 20 base pairs. Acts mainly to repair insertion-deletion loops (IDLs) from 2 to 13 nucleotides in size, but can also repair base-base and single insertion-deletion mismatches that occur during replication. After mismatch binding, forms a ternary complex with the MutL alpha heterodimer, which is thought to be responsible for directing the downstream MMR events, including strand discrimination, excision, and resynthesis. ATP binding and hydrolysis play a pivotal role in mismatch repair functions.</text>
</comment>
<comment type="similarity">
    <text evidence="2">Belongs to the DNA mismatch repair MutS family. MSH3 subfamily.</text>
</comment>
<dbReference type="SMART" id="SM00533">
    <property type="entry name" value="MUTSd"/>
    <property type="match status" value="1"/>
</dbReference>
<dbReference type="InterPro" id="IPR016151">
    <property type="entry name" value="DNA_mismatch_repair_MutS_N"/>
</dbReference>
<evidence type="ECO:0000313" key="16">
    <source>
        <dbReference type="EMBL" id="KIP07972.1"/>
    </source>
</evidence>
<evidence type="ECO:0000256" key="11">
    <source>
        <dbReference type="ARBA" id="ARBA00025902"/>
    </source>
</evidence>
<dbReference type="InterPro" id="IPR007695">
    <property type="entry name" value="DNA_mismatch_repair_MutS-lik_N"/>
</dbReference>
<dbReference type="OrthoDB" id="121051at2759"/>
<evidence type="ECO:0000256" key="12">
    <source>
        <dbReference type="ARBA" id="ARBA00029792"/>
    </source>
</evidence>
<dbReference type="Gene3D" id="3.40.50.300">
    <property type="entry name" value="P-loop containing nucleotide triphosphate hydrolases"/>
    <property type="match status" value="1"/>
</dbReference>
<dbReference type="PANTHER" id="PTHR11361:SF122">
    <property type="entry name" value="DNA MISMATCH REPAIR PROTEIN MSH3"/>
    <property type="match status" value="1"/>
</dbReference>
<evidence type="ECO:0000256" key="3">
    <source>
        <dbReference type="ARBA" id="ARBA00022151"/>
    </source>
</evidence>
<reference evidence="16 17" key="1">
    <citation type="journal article" date="2014" name="PLoS Genet.">
        <title>Analysis of the Phlebiopsis gigantea genome, transcriptome and secretome provides insight into its pioneer colonization strategies of wood.</title>
        <authorList>
            <person name="Hori C."/>
            <person name="Ishida T."/>
            <person name="Igarashi K."/>
            <person name="Samejima M."/>
            <person name="Suzuki H."/>
            <person name="Master E."/>
            <person name="Ferreira P."/>
            <person name="Ruiz-Duenas F.J."/>
            <person name="Held B."/>
            <person name="Canessa P."/>
            <person name="Larrondo L.F."/>
            <person name="Schmoll M."/>
            <person name="Druzhinina I.S."/>
            <person name="Kubicek C.P."/>
            <person name="Gaskell J.A."/>
            <person name="Kersten P."/>
            <person name="St John F."/>
            <person name="Glasner J."/>
            <person name="Sabat G."/>
            <person name="Splinter BonDurant S."/>
            <person name="Syed K."/>
            <person name="Yadav J."/>
            <person name="Mgbeahuruike A.C."/>
            <person name="Kovalchuk A."/>
            <person name="Asiegbu F.O."/>
            <person name="Lackner G."/>
            <person name="Hoffmeister D."/>
            <person name="Rencoret J."/>
            <person name="Gutierrez A."/>
            <person name="Sun H."/>
            <person name="Lindquist E."/>
            <person name="Barry K."/>
            <person name="Riley R."/>
            <person name="Grigoriev I.V."/>
            <person name="Henrissat B."/>
            <person name="Kues U."/>
            <person name="Berka R.M."/>
            <person name="Martinez A.T."/>
            <person name="Covert S.F."/>
            <person name="Blanchette R.A."/>
            <person name="Cullen D."/>
        </authorList>
    </citation>
    <scope>NUCLEOTIDE SEQUENCE [LARGE SCALE GENOMIC DNA]</scope>
    <source>
        <strain evidence="16 17">11061_1 CR5-6</strain>
    </source>
</reference>
<evidence type="ECO:0000256" key="5">
    <source>
        <dbReference type="ARBA" id="ARBA00022763"/>
    </source>
</evidence>
<evidence type="ECO:0000256" key="1">
    <source>
        <dbReference type="ARBA" id="ARBA00004123"/>
    </source>
</evidence>
<dbReference type="PIRSF" id="PIRSF037677">
    <property type="entry name" value="DNA_mis_repair_Msh6"/>
    <property type="match status" value="1"/>
</dbReference>
<dbReference type="Proteomes" id="UP000053257">
    <property type="component" value="Unassembled WGS sequence"/>
</dbReference>
<dbReference type="GO" id="GO:0006298">
    <property type="term" value="P:mismatch repair"/>
    <property type="evidence" value="ECO:0007669"/>
    <property type="project" value="InterPro"/>
</dbReference>
<dbReference type="STRING" id="745531.A0A0C3S940"/>
<dbReference type="InterPro" id="IPR027417">
    <property type="entry name" value="P-loop_NTPase"/>
</dbReference>
<evidence type="ECO:0000256" key="14">
    <source>
        <dbReference type="SAM" id="MobiDB-lite"/>
    </source>
</evidence>
<organism evidence="16 17">
    <name type="scientific">Phlebiopsis gigantea (strain 11061_1 CR5-6)</name>
    <name type="common">White-rot fungus</name>
    <name type="synonym">Peniophora gigantea</name>
    <dbReference type="NCBI Taxonomy" id="745531"/>
    <lineage>
        <taxon>Eukaryota</taxon>
        <taxon>Fungi</taxon>
        <taxon>Dikarya</taxon>
        <taxon>Basidiomycota</taxon>
        <taxon>Agaricomycotina</taxon>
        <taxon>Agaricomycetes</taxon>
        <taxon>Polyporales</taxon>
        <taxon>Phanerochaetaceae</taxon>
        <taxon>Phlebiopsis</taxon>
    </lineage>
</organism>
<dbReference type="SMART" id="SM00534">
    <property type="entry name" value="MUTSac"/>
    <property type="match status" value="1"/>
</dbReference>
<dbReference type="InterPro" id="IPR036187">
    <property type="entry name" value="DNA_mismatch_repair_MutS_sf"/>
</dbReference>
<name>A0A0C3S940_PHLG1</name>
<dbReference type="PROSITE" id="PS00486">
    <property type="entry name" value="DNA_MISMATCH_REPAIR_2"/>
    <property type="match status" value="1"/>
</dbReference>
<protein>
    <recommendedName>
        <fullName evidence="3 13">DNA mismatch repair protein MSH3</fullName>
    </recommendedName>
    <alternativeName>
        <fullName evidence="3 13">DNA mismatch repair protein MSH3</fullName>
    </alternativeName>
    <alternativeName>
        <fullName evidence="12">MutS protein homolog 3</fullName>
    </alternativeName>
</protein>
<evidence type="ECO:0000256" key="6">
    <source>
        <dbReference type="ARBA" id="ARBA00022840"/>
    </source>
</evidence>
<dbReference type="GO" id="GO:0005524">
    <property type="term" value="F:ATP binding"/>
    <property type="evidence" value="ECO:0007669"/>
    <property type="project" value="UniProtKB-KW"/>
</dbReference>
<feature type="compositionally biased region" description="Low complexity" evidence="14">
    <location>
        <begin position="39"/>
        <end position="51"/>
    </location>
</feature>
<feature type="domain" description="DNA mismatch repair proteins mutS family" evidence="15">
    <location>
        <begin position="797"/>
        <end position="813"/>
    </location>
</feature>
<dbReference type="Pfam" id="PF01624">
    <property type="entry name" value="MutS_I"/>
    <property type="match status" value="1"/>
</dbReference>
<accession>A0A0C3S940</accession>
<dbReference type="FunFam" id="1.10.1420.10:FF:000004">
    <property type="entry name" value="DNA mismatch repair protein Msh3"/>
    <property type="match status" value="1"/>
</dbReference>
<dbReference type="Gene3D" id="1.10.1420.10">
    <property type="match status" value="2"/>
</dbReference>
<dbReference type="NCBIfam" id="NF003810">
    <property type="entry name" value="PRK05399.1"/>
    <property type="match status" value="1"/>
</dbReference>
<dbReference type="Pfam" id="PF05192">
    <property type="entry name" value="MutS_III"/>
    <property type="match status" value="1"/>
</dbReference>
<keyword evidence="5" id="KW-0227">DNA damage</keyword>
<evidence type="ECO:0000256" key="8">
    <source>
        <dbReference type="ARBA" id="ARBA00023204"/>
    </source>
</evidence>
<keyword evidence="8" id="KW-0234">DNA repair</keyword>
<dbReference type="InterPro" id="IPR017261">
    <property type="entry name" value="DNA_mismatch_repair_MutS/MSH"/>
</dbReference>
<dbReference type="FunFam" id="3.40.1170.10:FF:000004">
    <property type="entry name" value="DNA mismatch repair protein"/>
    <property type="match status" value="1"/>
</dbReference>